<feature type="region of interest" description="Disordered" evidence="1">
    <location>
        <begin position="88"/>
        <end position="129"/>
    </location>
</feature>
<feature type="compositionally biased region" description="Pro residues" evidence="1">
    <location>
        <begin position="115"/>
        <end position="124"/>
    </location>
</feature>
<keyword evidence="3" id="KW-1185">Reference proteome</keyword>
<dbReference type="AlphaFoldDB" id="A0AAE0ZJF4"/>
<dbReference type="Proteomes" id="UP001283361">
    <property type="component" value="Unassembled WGS sequence"/>
</dbReference>
<comment type="caution">
    <text evidence="2">The sequence shown here is derived from an EMBL/GenBank/DDBJ whole genome shotgun (WGS) entry which is preliminary data.</text>
</comment>
<name>A0AAE0ZJF4_9GAST</name>
<feature type="region of interest" description="Disordered" evidence="1">
    <location>
        <begin position="1"/>
        <end position="73"/>
    </location>
</feature>
<evidence type="ECO:0000256" key="1">
    <source>
        <dbReference type="SAM" id="MobiDB-lite"/>
    </source>
</evidence>
<reference evidence="2" key="1">
    <citation type="journal article" date="2023" name="G3 (Bethesda)">
        <title>A reference genome for the long-term kleptoplast-retaining sea slug Elysia crispata morphotype clarki.</title>
        <authorList>
            <person name="Eastman K.E."/>
            <person name="Pendleton A.L."/>
            <person name="Shaikh M.A."/>
            <person name="Suttiyut T."/>
            <person name="Ogas R."/>
            <person name="Tomko P."/>
            <person name="Gavelis G."/>
            <person name="Widhalm J.R."/>
            <person name="Wisecaver J.H."/>
        </authorList>
    </citation>
    <scope>NUCLEOTIDE SEQUENCE</scope>
    <source>
        <strain evidence="2">ECLA1</strain>
    </source>
</reference>
<feature type="compositionally biased region" description="Low complexity" evidence="1">
    <location>
        <begin position="16"/>
        <end position="41"/>
    </location>
</feature>
<evidence type="ECO:0000313" key="3">
    <source>
        <dbReference type="Proteomes" id="UP001283361"/>
    </source>
</evidence>
<gene>
    <name evidence="2" type="ORF">RRG08_012175</name>
</gene>
<feature type="compositionally biased region" description="Low complexity" evidence="1">
    <location>
        <begin position="95"/>
        <end position="114"/>
    </location>
</feature>
<evidence type="ECO:0000313" key="2">
    <source>
        <dbReference type="EMBL" id="KAK3770433.1"/>
    </source>
</evidence>
<proteinExistence type="predicted"/>
<organism evidence="2 3">
    <name type="scientific">Elysia crispata</name>
    <name type="common">lettuce slug</name>
    <dbReference type="NCBI Taxonomy" id="231223"/>
    <lineage>
        <taxon>Eukaryota</taxon>
        <taxon>Metazoa</taxon>
        <taxon>Spiralia</taxon>
        <taxon>Lophotrochozoa</taxon>
        <taxon>Mollusca</taxon>
        <taxon>Gastropoda</taxon>
        <taxon>Heterobranchia</taxon>
        <taxon>Euthyneura</taxon>
        <taxon>Panpulmonata</taxon>
        <taxon>Sacoglossa</taxon>
        <taxon>Placobranchoidea</taxon>
        <taxon>Plakobranchidae</taxon>
        <taxon>Elysia</taxon>
    </lineage>
</organism>
<protein>
    <submittedName>
        <fullName evidence="2">Uncharacterized protein</fullName>
    </submittedName>
</protein>
<accession>A0AAE0ZJF4</accession>
<dbReference type="EMBL" id="JAWDGP010003844">
    <property type="protein sequence ID" value="KAK3770433.1"/>
    <property type="molecule type" value="Genomic_DNA"/>
</dbReference>
<sequence length="339" mass="36572">MTLRTPHASFLGQDSAQAPVTASTATTTATKAADAAPIPGADRTARRSTASCDGRDVENIEDEGGGGGDGVEAAAGRRATSMVAWNKAPSDHRLPSPSSQSLHPQTSPASSSNYPGPPSIPPPPHAHHHQLFRTSRLNLRGFLKRSKLSTSGGSSADSTVAAKNGYPVMLSHSLEVEYSPPSSSPPYLTSAVASTTGGVTPSVDKTYNALLQTRMVSGRVHGKTSIQSRIYNFLERPTGWKCFIYHFTVKCAESETVIENLTRNFQKIFANAVKERRTLVEIREVEMVMVDTPETVLIDERPELERDQSSQGTAGYKRWSRRDDSSLLSSGQSRCLTDL</sequence>